<dbReference type="Proteomes" id="UP000015105">
    <property type="component" value="Chromosome 2D"/>
</dbReference>
<dbReference type="Gramene" id="AET2Gv21073200.13">
    <property type="protein sequence ID" value="AET2Gv21073200.13"/>
    <property type="gene ID" value="AET2Gv21073200"/>
</dbReference>
<dbReference type="EnsemblPlants" id="AET2Gv21073200.13">
    <property type="protein sequence ID" value="AET2Gv21073200.13"/>
    <property type="gene ID" value="AET2Gv21073200"/>
</dbReference>
<keyword evidence="3" id="KW-1185">Reference proteome</keyword>
<reference evidence="2" key="5">
    <citation type="journal article" date="2021" name="G3 (Bethesda)">
        <title>Aegilops tauschii genome assembly Aet v5.0 features greater sequence contiguity and improved annotation.</title>
        <authorList>
            <person name="Wang L."/>
            <person name="Zhu T."/>
            <person name="Rodriguez J.C."/>
            <person name="Deal K.R."/>
            <person name="Dubcovsky J."/>
            <person name="McGuire P.E."/>
            <person name="Lux T."/>
            <person name="Spannagl M."/>
            <person name="Mayer K.F.X."/>
            <person name="Baldrich P."/>
            <person name="Meyers B.C."/>
            <person name="Huo N."/>
            <person name="Gu Y.Q."/>
            <person name="Zhou H."/>
            <person name="Devos K.M."/>
            <person name="Bennetzen J.L."/>
            <person name="Unver T."/>
            <person name="Budak H."/>
            <person name="Gulick P.J."/>
            <person name="Galiba G."/>
            <person name="Kalapos B."/>
            <person name="Nelson D.R."/>
            <person name="Li P."/>
            <person name="You F.M."/>
            <person name="Luo M.C."/>
            <person name="Dvorak J."/>
        </authorList>
    </citation>
    <scope>NUCLEOTIDE SEQUENCE [LARGE SCALE GENOMIC DNA]</scope>
    <source>
        <strain evidence="2">cv. AL8/78</strain>
    </source>
</reference>
<sequence>MFGPPIKDLGDVLRYALSTHQKTEDVTENLKNYMLRSKVMRAPLVCASVAASTGRAKLQPTSETLWFRLDSSCTKRPDETHHQHNAVLPVEPIFNCRRSDQPSPPVLLTHSARARMSLTARHSSRPVAHLHWDSSLPVRRPRDTSGYGSRCPATPFAGWPTVSTLLTTPPVCWWWPVTRGTFSCSVAPVRWRGHPTPPTPPQWRHSFRSPATWSYTTREAKPSCGSRSTTHRTPCCPA</sequence>
<protein>
    <submittedName>
        <fullName evidence="2">Uncharacterized protein</fullName>
    </submittedName>
</protein>
<feature type="region of interest" description="Disordered" evidence="1">
    <location>
        <begin position="219"/>
        <end position="238"/>
    </location>
</feature>
<reference evidence="2" key="4">
    <citation type="submission" date="2019-03" db="UniProtKB">
        <authorList>
            <consortium name="EnsemblPlants"/>
        </authorList>
    </citation>
    <scope>IDENTIFICATION</scope>
</reference>
<evidence type="ECO:0000313" key="3">
    <source>
        <dbReference type="Proteomes" id="UP000015105"/>
    </source>
</evidence>
<reference evidence="3" key="2">
    <citation type="journal article" date="2017" name="Nat. Plants">
        <title>The Aegilops tauschii genome reveals multiple impacts of transposons.</title>
        <authorList>
            <person name="Zhao G."/>
            <person name="Zou C."/>
            <person name="Li K."/>
            <person name="Wang K."/>
            <person name="Li T."/>
            <person name="Gao L."/>
            <person name="Zhang X."/>
            <person name="Wang H."/>
            <person name="Yang Z."/>
            <person name="Liu X."/>
            <person name="Jiang W."/>
            <person name="Mao L."/>
            <person name="Kong X."/>
            <person name="Jiao Y."/>
            <person name="Jia J."/>
        </authorList>
    </citation>
    <scope>NUCLEOTIDE SEQUENCE [LARGE SCALE GENOMIC DNA]</scope>
    <source>
        <strain evidence="3">cv. AL8/78</strain>
    </source>
</reference>
<evidence type="ECO:0000313" key="2">
    <source>
        <dbReference type="EnsemblPlants" id="AET2Gv21073200.13"/>
    </source>
</evidence>
<name>A0A453D3G8_AEGTS</name>
<reference evidence="2" key="3">
    <citation type="journal article" date="2017" name="Nature">
        <title>Genome sequence of the progenitor of the wheat D genome Aegilops tauschii.</title>
        <authorList>
            <person name="Luo M.C."/>
            <person name="Gu Y.Q."/>
            <person name="Puiu D."/>
            <person name="Wang H."/>
            <person name="Twardziok S.O."/>
            <person name="Deal K.R."/>
            <person name="Huo N."/>
            <person name="Zhu T."/>
            <person name="Wang L."/>
            <person name="Wang Y."/>
            <person name="McGuire P.E."/>
            <person name="Liu S."/>
            <person name="Long H."/>
            <person name="Ramasamy R.K."/>
            <person name="Rodriguez J.C."/>
            <person name="Van S.L."/>
            <person name="Yuan L."/>
            <person name="Wang Z."/>
            <person name="Xia Z."/>
            <person name="Xiao L."/>
            <person name="Anderson O.D."/>
            <person name="Ouyang S."/>
            <person name="Liang Y."/>
            <person name="Zimin A.V."/>
            <person name="Pertea G."/>
            <person name="Qi P."/>
            <person name="Bennetzen J.L."/>
            <person name="Dai X."/>
            <person name="Dawson M.W."/>
            <person name="Muller H.G."/>
            <person name="Kugler K."/>
            <person name="Rivarola-Duarte L."/>
            <person name="Spannagl M."/>
            <person name="Mayer K.F.X."/>
            <person name="Lu F.H."/>
            <person name="Bevan M.W."/>
            <person name="Leroy P."/>
            <person name="Li P."/>
            <person name="You F.M."/>
            <person name="Sun Q."/>
            <person name="Liu Z."/>
            <person name="Lyons E."/>
            <person name="Wicker T."/>
            <person name="Salzberg S.L."/>
            <person name="Devos K.M."/>
            <person name="Dvorak J."/>
        </authorList>
    </citation>
    <scope>NUCLEOTIDE SEQUENCE [LARGE SCALE GENOMIC DNA]</scope>
    <source>
        <strain evidence="2">cv. AL8/78</strain>
    </source>
</reference>
<evidence type="ECO:0000256" key="1">
    <source>
        <dbReference type="SAM" id="MobiDB-lite"/>
    </source>
</evidence>
<organism evidence="2 3">
    <name type="scientific">Aegilops tauschii subsp. strangulata</name>
    <name type="common">Goatgrass</name>
    <dbReference type="NCBI Taxonomy" id="200361"/>
    <lineage>
        <taxon>Eukaryota</taxon>
        <taxon>Viridiplantae</taxon>
        <taxon>Streptophyta</taxon>
        <taxon>Embryophyta</taxon>
        <taxon>Tracheophyta</taxon>
        <taxon>Spermatophyta</taxon>
        <taxon>Magnoliopsida</taxon>
        <taxon>Liliopsida</taxon>
        <taxon>Poales</taxon>
        <taxon>Poaceae</taxon>
        <taxon>BOP clade</taxon>
        <taxon>Pooideae</taxon>
        <taxon>Triticodae</taxon>
        <taxon>Triticeae</taxon>
        <taxon>Triticinae</taxon>
        <taxon>Aegilops</taxon>
    </lineage>
</organism>
<proteinExistence type="predicted"/>
<dbReference type="AlphaFoldDB" id="A0A453D3G8"/>
<accession>A0A453D3G8</accession>
<reference evidence="3" key="1">
    <citation type="journal article" date="2014" name="Science">
        <title>Ancient hybridizations among the ancestral genomes of bread wheat.</title>
        <authorList>
            <consortium name="International Wheat Genome Sequencing Consortium,"/>
            <person name="Marcussen T."/>
            <person name="Sandve S.R."/>
            <person name="Heier L."/>
            <person name="Spannagl M."/>
            <person name="Pfeifer M."/>
            <person name="Jakobsen K.S."/>
            <person name="Wulff B.B."/>
            <person name="Steuernagel B."/>
            <person name="Mayer K.F."/>
            <person name="Olsen O.A."/>
        </authorList>
    </citation>
    <scope>NUCLEOTIDE SEQUENCE [LARGE SCALE GENOMIC DNA]</scope>
    <source>
        <strain evidence="3">cv. AL8/78</strain>
    </source>
</reference>